<proteinExistence type="predicted"/>
<name>A0A2P2JCU7_RHIMU</name>
<feature type="domain" description="DUF7788" evidence="2">
    <location>
        <begin position="174"/>
        <end position="237"/>
    </location>
</feature>
<dbReference type="PANTHER" id="PTHR31373:SF17">
    <property type="entry name" value="OS06G0652100 PROTEIN"/>
    <property type="match status" value="1"/>
</dbReference>
<dbReference type="EMBL" id="GGEC01010774">
    <property type="protein sequence ID" value="MBW91257.1"/>
    <property type="molecule type" value="Transcribed_RNA"/>
</dbReference>
<sequence>MAAKVCPLIDSFYDKSTLICKSIARKVFPRNKYNNVEEPYHAYRVRNRMQKQVLVPLRKTLGKSKQMHRIGVERRDSTMVTIQACRKLFLEPAGEKKRKQYMKIEDKYGKWPINFDDGLLPPHVMLILMNKRYEAAELHWQKLVKVLSKNEKLRTSVAICDNSEGTGCTLDFCSAEENLNFPKVYDRILQVAITEKLSNHRAVKRIFLFTTKNFTDSIKKIWMADYREAWKIYMKSGTRLFLRWSSGI</sequence>
<accession>A0A2P2JCU7</accession>
<protein>
    <submittedName>
        <fullName evidence="3">Uncharacterized protein LOC101492138 isoform X2</fullName>
    </submittedName>
</protein>
<dbReference type="InterPro" id="IPR058580">
    <property type="entry name" value="DUF2828"/>
</dbReference>
<dbReference type="AlphaFoldDB" id="A0A2P2JCU7"/>
<feature type="domain" description="DUF2828" evidence="1">
    <location>
        <begin position="1"/>
        <end position="61"/>
    </location>
</feature>
<dbReference type="InterPro" id="IPR011205">
    <property type="entry name" value="UCP015417_vWA"/>
</dbReference>
<dbReference type="InterPro" id="IPR056690">
    <property type="entry name" value="DUF7788"/>
</dbReference>
<dbReference type="Pfam" id="PF11443">
    <property type="entry name" value="DUF2828"/>
    <property type="match status" value="1"/>
</dbReference>
<evidence type="ECO:0000313" key="3">
    <source>
        <dbReference type="EMBL" id="MBW91257.1"/>
    </source>
</evidence>
<evidence type="ECO:0000259" key="2">
    <source>
        <dbReference type="Pfam" id="PF25043"/>
    </source>
</evidence>
<organism evidence="3">
    <name type="scientific">Rhizophora mucronata</name>
    <name type="common">Asiatic mangrove</name>
    <dbReference type="NCBI Taxonomy" id="61149"/>
    <lineage>
        <taxon>Eukaryota</taxon>
        <taxon>Viridiplantae</taxon>
        <taxon>Streptophyta</taxon>
        <taxon>Embryophyta</taxon>
        <taxon>Tracheophyta</taxon>
        <taxon>Spermatophyta</taxon>
        <taxon>Magnoliopsida</taxon>
        <taxon>eudicotyledons</taxon>
        <taxon>Gunneridae</taxon>
        <taxon>Pentapetalae</taxon>
        <taxon>rosids</taxon>
        <taxon>fabids</taxon>
        <taxon>Malpighiales</taxon>
        <taxon>Rhizophoraceae</taxon>
        <taxon>Rhizophora</taxon>
    </lineage>
</organism>
<evidence type="ECO:0000259" key="1">
    <source>
        <dbReference type="Pfam" id="PF11443"/>
    </source>
</evidence>
<reference evidence="3" key="1">
    <citation type="submission" date="2018-02" db="EMBL/GenBank/DDBJ databases">
        <title>Rhizophora mucronata_Transcriptome.</title>
        <authorList>
            <person name="Meera S.P."/>
            <person name="Sreeshan A."/>
            <person name="Augustine A."/>
        </authorList>
    </citation>
    <scope>NUCLEOTIDE SEQUENCE</scope>
    <source>
        <tissue evidence="3">Leaf</tissue>
    </source>
</reference>
<dbReference type="Pfam" id="PF25043">
    <property type="entry name" value="DUF7788"/>
    <property type="match status" value="1"/>
</dbReference>
<dbReference type="PANTHER" id="PTHR31373">
    <property type="entry name" value="OS06G0652100 PROTEIN"/>
    <property type="match status" value="1"/>
</dbReference>